<feature type="region of interest" description="Disordered" evidence="1">
    <location>
        <begin position="23"/>
        <end position="43"/>
    </location>
</feature>
<dbReference type="Proteomes" id="UP000017861">
    <property type="component" value="Unassembled WGS sequence"/>
</dbReference>
<evidence type="ECO:0000256" key="1">
    <source>
        <dbReference type="SAM" id="MobiDB-lite"/>
    </source>
</evidence>
<proteinExistence type="predicted"/>
<accession>V5AMG4</accession>
<evidence type="ECO:0000313" key="3">
    <source>
        <dbReference type="Proteomes" id="UP000017861"/>
    </source>
</evidence>
<sequence length="81" mass="8973">MALGVALARLGGRCAMQPHCNACQQNSQGSPSPQQRNVQPTKTPPHYRLYFVLFTLSVFPITDTKNKCTPSQKGRNKEKEA</sequence>
<dbReference type="EMBL" id="AYLP01000230">
    <property type="protein sequence ID" value="ESS61895.1"/>
    <property type="molecule type" value="Genomic_DNA"/>
</dbReference>
<organism evidence="2 3">
    <name type="scientific">Trypanosoma cruzi Dm28c</name>
    <dbReference type="NCBI Taxonomy" id="1416333"/>
    <lineage>
        <taxon>Eukaryota</taxon>
        <taxon>Discoba</taxon>
        <taxon>Euglenozoa</taxon>
        <taxon>Kinetoplastea</taxon>
        <taxon>Metakinetoplastina</taxon>
        <taxon>Trypanosomatida</taxon>
        <taxon>Trypanosomatidae</taxon>
        <taxon>Trypanosoma</taxon>
        <taxon>Schizotrypanum</taxon>
    </lineage>
</organism>
<feature type="compositionally biased region" description="Low complexity" evidence="1">
    <location>
        <begin position="24"/>
        <end position="35"/>
    </location>
</feature>
<gene>
    <name evidence="2" type="ORF">TCDM_10489</name>
</gene>
<protein>
    <submittedName>
        <fullName evidence="2">Uncharacterized protein</fullName>
    </submittedName>
</protein>
<dbReference type="VEuPathDB" id="TriTrypDB:TCDM_10489"/>
<evidence type="ECO:0000313" key="2">
    <source>
        <dbReference type="EMBL" id="ESS61895.1"/>
    </source>
</evidence>
<name>V5AMG4_TRYCR</name>
<comment type="caution">
    <text evidence="2">The sequence shown here is derived from an EMBL/GenBank/DDBJ whole genome shotgun (WGS) entry which is preliminary data.</text>
</comment>
<reference evidence="2 3" key="1">
    <citation type="journal article" date="2014" name="Genome Announc.">
        <title>Trypanosoma cruzi Clone Dm28c Draft Genome Sequence.</title>
        <authorList>
            <person name="Grisard E.C."/>
            <person name="Teixeira S.M."/>
            <person name="de Almeida L.G."/>
            <person name="Stoco P.H."/>
            <person name="Gerber A.L."/>
            <person name="Talavera-Lopez C."/>
            <person name="Lima O.C."/>
            <person name="Andersson B."/>
            <person name="de Vasconcelos A.T."/>
        </authorList>
    </citation>
    <scope>NUCLEOTIDE SEQUENCE [LARGE SCALE GENOMIC DNA]</scope>
    <source>
        <strain evidence="2 3">Dm28c</strain>
    </source>
</reference>
<dbReference type="AlphaFoldDB" id="V5AMG4"/>